<evidence type="ECO:0000256" key="5">
    <source>
        <dbReference type="ARBA" id="ARBA00022692"/>
    </source>
</evidence>
<evidence type="ECO:0000256" key="4">
    <source>
        <dbReference type="ARBA" id="ARBA00022475"/>
    </source>
</evidence>
<keyword evidence="3" id="KW-0050">Antiport</keyword>
<reference evidence="11" key="1">
    <citation type="submission" date="2013-08" db="EMBL/GenBank/DDBJ databases">
        <authorList>
            <person name="Mendez C."/>
            <person name="Richter M."/>
            <person name="Ferrer M."/>
            <person name="Sanchez J."/>
        </authorList>
    </citation>
    <scope>NUCLEOTIDE SEQUENCE</scope>
</reference>
<evidence type="ECO:0000256" key="6">
    <source>
        <dbReference type="ARBA" id="ARBA00022989"/>
    </source>
</evidence>
<feature type="domain" description="Cation/H+ exchanger transmembrane" evidence="10">
    <location>
        <begin position="6"/>
        <end position="155"/>
    </location>
</feature>
<evidence type="ECO:0000313" key="11">
    <source>
        <dbReference type="EMBL" id="EQD32933.1"/>
    </source>
</evidence>
<evidence type="ECO:0000256" key="1">
    <source>
        <dbReference type="ARBA" id="ARBA00004651"/>
    </source>
</evidence>
<evidence type="ECO:0000256" key="8">
    <source>
        <dbReference type="ARBA" id="ARBA00023136"/>
    </source>
</evidence>
<keyword evidence="4" id="KW-1003">Cell membrane</keyword>
<sequence length="160" mass="16390">MLCERLARSLRIPDIVLFLLLGMIARPVLWQMLGIAPSSLAIRVGLLLGAAILVFEGGHAVDRSALAEVYVGATLLATLGVFLSFAVVAVSAHLAFGLSWPVAALCGAILAATDPASVAPLLEDVRVVARLQDLLLLESAANDATSAALAVSLQGGIAAP</sequence>
<comment type="caution">
    <text evidence="11">The sequence shown here is derived from an EMBL/GenBank/DDBJ whole genome shotgun (WGS) entry which is preliminary data.</text>
</comment>
<evidence type="ECO:0000256" key="2">
    <source>
        <dbReference type="ARBA" id="ARBA00022448"/>
    </source>
</evidence>
<keyword evidence="5 9" id="KW-0812">Transmembrane</keyword>
<evidence type="ECO:0000259" key="10">
    <source>
        <dbReference type="Pfam" id="PF00999"/>
    </source>
</evidence>
<keyword evidence="6 9" id="KW-1133">Transmembrane helix</keyword>
<organism evidence="11">
    <name type="scientific">mine drainage metagenome</name>
    <dbReference type="NCBI Taxonomy" id="410659"/>
    <lineage>
        <taxon>unclassified sequences</taxon>
        <taxon>metagenomes</taxon>
        <taxon>ecological metagenomes</taxon>
    </lineage>
</organism>
<feature type="transmembrane region" description="Helical" evidence="9">
    <location>
        <begin position="35"/>
        <end position="55"/>
    </location>
</feature>
<reference evidence="11" key="2">
    <citation type="journal article" date="2014" name="ISME J.">
        <title>Microbial stratification in low pH oxic and suboxic macroscopic growths along an acid mine drainage.</title>
        <authorList>
            <person name="Mendez-Garcia C."/>
            <person name="Mesa V."/>
            <person name="Sprenger R.R."/>
            <person name="Richter M."/>
            <person name="Diez M.S."/>
            <person name="Solano J."/>
            <person name="Bargiela R."/>
            <person name="Golyshina O.V."/>
            <person name="Manteca A."/>
            <person name="Ramos J.L."/>
            <person name="Gallego J.R."/>
            <person name="Llorente I."/>
            <person name="Martins Dos Santos V.A."/>
            <person name="Jensen O.N."/>
            <person name="Pelaez A.I."/>
            <person name="Sanchez J."/>
            <person name="Ferrer M."/>
        </authorList>
    </citation>
    <scope>NUCLEOTIDE SEQUENCE</scope>
</reference>
<dbReference type="GO" id="GO:0015297">
    <property type="term" value="F:antiporter activity"/>
    <property type="evidence" value="ECO:0007669"/>
    <property type="project" value="UniProtKB-KW"/>
</dbReference>
<dbReference type="GO" id="GO:0005886">
    <property type="term" value="C:plasma membrane"/>
    <property type="evidence" value="ECO:0007669"/>
    <property type="project" value="UniProtKB-SubCell"/>
</dbReference>
<feature type="transmembrane region" description="Helical" evidence="9">
    <location>
        <begin position="102"/>
        <end position="122"/>
    </location>
</feature>
<evidence type="ECO:0000256" key="3">
    <source>
        <dbReference type="ARBA" id="ARBA00022449"/>
    </source>
</evidence>
<keyword evidence="8 9" id="KW-0472">Membrane</keyword>
<name>T0YIC4_9ZZZZ</name>
<dbReference type="InterPro" id="IPR006153">
    <property type="entry name" value="Cation/H_exchanger_TM"/>
</dbReference>
<feature type="transmembrane region" description="Helical" evidence="9">
    <location>
        <begin position="67"/>
        <end position="96"/>
    </location>
</feature>
<dbReference type="AlphaFoldDB" id="T0YIC4"/>
<feature type="transmembrane region" description="Helical" evidence="9">
    <location>
        <begin position="12"/>
        <end position="29"/>
    </location>
</feature>
<proteinExistence type="predicted"/>
<dbReference type="PANTHER" id="PTHR32507:SF0">
    <property type="entry name" value="NA(+)_H(+) ANTIPORTER 2-RELATED"/>
    <property type="match status" value="1"/>
</dbReference>
<protein>
    <submittedName>
        <fullName evidence="11">Cation/H+ exchanger</fullName>
    </submittedName>
</protein>
<accession>T0YIC4</accession>
<keyword evidence="2" id="KW-0813">Transport</keyword>
<evidence type="ECO:0000256" key="7">
    <source>
        <dbReference type="ARBA" id="ARBA00023065"/>
    </source>
</evidence>
<dbReference type="InterPro" id="IPR038770">
    <property type="entry name" value="Na+/solute_symporter_sf"/>
</dbReference>
<dbReference type="GO" id="GO:1902600">
    <property type="term" value="P:proton transmembrane transport"/>
    <property type="evidence" value="ECO:0007669"/>
    <property type="project" value="InterPro"/>
</dbReference>
<gene>
    <name evidence="11" type="ORF">B1A_19134</name>
</gene>
<evidence type="ECO:0000256" key="9">
    <source>
        <dbReference type="SAM" id="Phobius"/>
    </source>
</evidence>
<dbReference type="PANTHER" id="PTHR32507">
    <property type="entry name" value="NA(+)/H(+) ANTIPORTER 1"/>
    <property type="match status" value="1"/>
</dbReference>
<feature type="non-terminal residue" evidence="11">
    <location>
        <position position="160"/>
    </location>
</feature>
<dbReference type="Pfam" id="PF00999">
    <property type="entry name" value="Na_H_Exchanger"/>
    <property type="match status" value="1"/>
</dbReference>
<dbReference type="EMBL" id="AUZX01014120">
    <property type="protein sequence ID" value="EQD32933.1"/>
    <property type="molecule type" value="Genomic_DNA"/>
</dbReference>
<comment type="subcellular location">
    <subcellularLocation>
        <location evidence="1">Cell membrane</location>
        <topology evidence="1">Multi-pass membrane protein</topology>
    </subcellularLocation>
</comment>
<keyword evidence="7" id="KW-0406">Ion transport</keyword>
<dbReference type="Gene3D" id="1.20.1530.20">
    <property type="match status" value="1"/>
</dbReference>